<protein>
    <submittedName>
        <fullName evidence="3">Helix-turn-helix domain-containing protein</fullName>
    </submittedName>
</protein>
<dbReference type="RefSeq" id="WP_142709458.1">
    <property type="nucleotide sequence ID" value="NZ_VIRS01000047.1"/>
</dbReference>
<evidence type="ECO:0000259" key="2">
    <source>
        <dbReference type="Pfam" id="PF13518"/>
    </source>
</evidence>
<dbReference type="InParanoid" id="A0A545AFJ2"/>
<dbReference type="EMBL" id="VIRS01000047">
    <property type="protein sequence ID" value="TQS40102.1"/>
    <property type="molecule type" value="Genomic_DNA"/>
</dbReference>
<gene>
    <name evidence="3" type="ORF">FL583_36390</name>
</gene>
<evidence type="ECO:0000313" key="3">
    <source>
        <dbReference type="EMBL" id="TQS40102.1"/>
    </source>
</evidence>
<proteinExistence type="predicted"/>
<feature type="region of interest" description="Disordered" evidence="1">
    <location>
        <begin position="41"/>
        <end position="63"/>
    </location>
</feature>
<dbReference type="InterPro" id="IPR055247">
    <property type="entry name" value="InsJ-like_HTH"/>
</dbReference>
<dbReference type="AlphaFoldDB" id="A0A545AFJ2"/>
<organism evidence="3 4">
    <name type="scientific">Cryptosporangium phraense</name>
    <dbReference type="NCBI Taxonomy" id="2593070"/>
    <lineage>
        <taxon>Bacteria</taxon>
        <taxon>Bacillati</taxon>
        <taxon>Actinomycetota</taxon>
        <taxon>Actinomycetes</taxon>
        <taxon>Cryptosporangiales</taxon>
        <taxon>Cryptosporangiaceae</taxon>
        <taxon>Cryptosporangium</taxon>
    </lineage>
</organism>
<reference evidence="3 4" key="1">
    <citation type="submission" date="2019-07" db="EMBL/GenBank/DDBJ databases">
        <title>Cryptosporangium phraense sp. nov., isolated from plant litter.</title>
        <authorList>
            <person name="Suriyachadkun C."/>
        </authorList>
    </citation>
    <scope>NUCLEOTIDE SEQUENCE [LARGE SCALE GENOMIC DNA]</scope>
    <source>
        <strain evidence="3 4">A-T 5661</strain>
    </source>
</reference>
<accession>A0A545AFJ2</accession>
<name>A0A545AFJ2_9ACTN</name>
<evidence type="ECO:0000256" key="1">
    <source>
        <dbReference type="SAM" id="MobiDB-lite"/>
    </source>
</evidence>
<keyword evidence="4" id="KW-1185">Reference proteome</keyword>
<sequence>MCSAGALVADGVPGPQARVAGQMGGSRQTVGRWLACYDAERPGGLQDRSSSPRSSLRRTRPRSSNAFCSYDATGAAARIGSASNSTR</sequence>
<feature type="domain" description="Insertion element IS150 protein InsJ-like helix-turn-helix" evidence="2">
    <location>
        <begin position="9"/>
        <end position="53"/>
    </location>
</feature>
<comment type="caution">
    <text evidence="3">The sequence shown here is derived from an EMBL/GenBank/DDBJ whole genome shotgun (WGS) entry which is preliminary data.</text>
</comment>
<evidence type="ECO:0000313" key="4">
    <source>
        <dbReference type="Proteomes" id="UP000317982"/>
    </source>
</evidence>
<dbReference type="Pfam" id="PF13518">
    <property type="entry name" value="HTH_28"/>
    <property type="match status" value="1"/>
</dbReference>
<dbReference type="Proteomes" id="UP000317982">
    <property type="component" value="Unassembled WGS sequence"/>
</dbReference>